<keyword evidence="2" id="KW-0472">Membrane</keyword>
<dbReference type="Proteomes" id="UP000609651">
    <property type="component" value="Unassembled WGS sequence"/>
</dbReference>
<evidence type="ECO:0008006" key="5">
    <source>
        <dbReference type="Google" id="ProtNLM"/>
    </source>
</evidence>
<sequence length="806" mass="85821">MAGLGFGLWIAGRLRRDRRALVGGTVAAVGTAAAFGGGALWVDLNLWANATIDSPWLLTDLRILCAAAFLLPACVGAGIAGRGANGSFGLLPVTVGIGLLIGGAALSAAPDASVLVASVGLSVAATLVAAVRSGTFDVRSRAAFGATALAALGCVTVWNAPPTDAAKTLFGVLPTLARQGGVTGPTLGQLDDARELARIETDRDTVTLYRKHGTLLTVRHDGLPEAAAALQPTLAPRDTAAIMRATLPLCWVRAPNRVLLLGTSGPSVAEAVTRFPVQQIVACDGRGVAMDAIRKELVRGRANDPFADERFKLLPLDPNLAVRSAELRDAPRFDVVIADPPHPGTADAAAEESAAFAARLANLLTPEGIACRRVRTNDCGPEALATAAATWRTAFSEVRCVEVGRGEFALLGTNAPDGLVDGRLGVRADRPHVRRLMAECGWDWSVPLNLNVVAPDRIADLVADAAPVTPADGRTAFALPRAMQAWDDKPTAVAAVLAPVSSQVLETAVPAVERRRVDHRLQEVIARRQLHLEYPDRPWVYRQELKKRLTKSIRSVIRQTSAGPQTVRHPEDERRVQFVEALSAATNLSDVNLAALETFAAPFDPMLTPALPAELARLYARRGDRPAALLRCLLTAVHRAPAGDRSVRGVCDALEVLKEHPEVIPDAGERYDTANGLLQVLKARWELRGRDQLVNGWPAKTGVALHDVTESLDAVNDGFAILAAAAEEAGVPDADRETRQAWLTRSLVRPLRSHRTSLQETHDRRLSNADALAAEAAGHATEEEADPREMLKGLESTELVVDPTVR</sequence>
<dbReference type="SUPFAM" id="SSF53335">
    <property type="entry name" value="S-adenosyl-L-methionine-dependent methyltransferases"/>
    <property type="match status" value="1"/>
</dbReference>
<evidence type="ECO:0000256" key="1">
    <source>
        <dbReference type="SAM" id="MobiDB-lite"/>
    </source>
</evidence>
<keyword evidence="2" id="KW-0812">Transmembrane</keyword>
<accession>A0ABX1VCQ4</accession>
<protein>
    <recommendedName>
        <fullName evidence="5">PABS domain-containing protein</fullName>
    </recommendedName>
</protein>
<feature type="transmembrane region" description="Helical" evidence="2">
    <location>
        <begin position="142"/>
        <end position="160"/>
    </location>
</feature>
<feature type="transmembrane region" description="Helical" evidence="2">
    <location>
        <begin position="88"/>
        <end position="106"/>
    </location>
</feature>
<keyword evidence="2" id="KW-1133">Transmembrane helix</keyword>
<evidence type="ECO:0000256" key="2">
    <source>
        <dbReference type="SAM" id="Phobius"/>
    </source>
</evidence>
<feature type="transmembrane region" description="Helical" evidence="2">
    <location>
        <begin position="61"/>
        <end position="81"/>
    </location>
</feature>
<feature type="transmembrane region" description="Helical" evidence="2">
    <location>
        <begin position="20"/>
        <end position="41"/>
    </location>
</feature>
<proteinExistence type="predicted"/>
<reference evidence="3 4" key="1">
    <citation type="journal article" date="2020" name="Syst. Appl. Microbiol.">
        <title>Alienimonas chondri sp. nov., a novel planctomycete isolated from the biofilm of the red alga Chondrus crispus.</title>
        <authorList>
            <person name="Vitorino I."/>
            <person name="Albuquerque L."/>
            <person name="Wiegand S."/>
            <person name="Kallscheuer N."/>
            <person name="da Costa M.S."/>
            <person name="Lobo-da-Cunha A."/>
            <person name="Jogler C."/>
            <person name="Lage O.M."/>
        </authorList>
    </citation>
    <scope>NUCLEOTIDE SEQUENCE [LARGE SCALE GENOMIC DNA]</scope>
    <source>
        <strain evidence="3 4">LzC2</strain>
    </source>
</reference>
<dbReference type="InterPro" id="IPR029063">
    <property type="entry name" value="SAM-dependent_MTases_sf"/>
</dbReference>
<feature type="region of interest" description="Disordered" evidence="1">
    <location>
        <begin position="773"/>
        <end position="806"/>
    </location>
</feature>
<keyword evidence="4" id="KW-1185">Reference proteome</keyword>
<evidence type="ECO:0000313" key="4">
    <source>
        <dbReference type="Proteomes" id="UP000609651"/>
    </source>
</evidence>
<dbReference type="Gene3D" id="3.40.50.150">
    <property type="entry name" value="Vaccinia Virus protein VP39"/>
    <property type="match status" value="1"/>
</dbReference>
<organism evidence="3 4">
    <name type="scientific">Alienimonas chondri</name>
    <dbReference type="NCBI Taxonomy" id="2681879"/>
    <lineage>
        <taxon>Bacteria</taxon>
        <taxon>Pseudomonadati</taxon>
        <taxon>Planctomycetota</taxon>
        <taxon>Planctomycetia</taxon>
        <taxon>Planctomycetales</taxon>
        <taxon>Planctomycetaceae</taxon>
        <taxon>Alienimonas</taxon>
    </lineage>
</organism>
<dbReference type="EMBL" id="WTPX01000048">
    <property type="protein sequence ID" value="NNJ25736.1"/>
    <property type="molecule type" value="Genomic_DNA"/>
</dbReference>
<comment type="caution">
    <text evidence="3">The sequence shown here is derived from an EMBL/GenBank/DDBJ whole genome shotgun (WGS) entry which is preliminary data.</text>
</comment>
<feature type="transmembrane region" description="Helical" evidence="2">
    <location>
        <begin position="112"/>
        <end position="130"/>
    </location>
</feature>
<name>A0ABX1VCQ4_9PLAN</name>
<evidence type="ECO:0000313" key="3">
    <source>
        <dbReference type="EMBL" id="NNJ25736.1"/>
    </source>
</evidence>
<gene>
    <name evidence="3" type="ORF">LzC2_18100</name>
</gene>